<reference evidence="2" key="1">
    <citation type="submission" date="2022-11" db="UniProtKB">
        <authorList>
            <consortium name="WormBaseParasite"/>
        </authorList>
    </citation>
    <scope>IDENTIFICATION</scope>
</reference>
<accession>A0A915L811</accession>
<evidence type="ECO:0000313" key="1">
    <source>
        <dbReference type="Proteomes" id="UP000887565"/>
    </source>
</evidence>
<dbReference type="WBParaSite" id="nRc.2.0.1.t46613-RA">
    <property type="protein sequence ID" value="nRc.2.0.1.t46613-RA"/>
    <property type="gene ID" value="nRc.2.0.1.g46613"/>
</dbReference>
<dbReference type="AlphaFoldDB" id="A0A915L811"/>
<proteinExistence type="predicted"/>
<sequence>MSIRGKEFFGKNYHLRNQRLIEVEYAICQDDNAKKNLRNSGNSDKFVDRNFKSLLLLESRRPSDGIAYLFENEFANPMIAIRLIYPQKEFEFRA</sequence>
<dbReference type="Proteomes" id="UP000887565">
    <property type="component" value="Unplaced"/>
</dbReference>
<evidence type="ECO:0000313" key="2">
    <source>
        <dbReference type="WBParaSite" id="nRc.2.0.1.t46613-RA"/>
    </source>
</evidence>
<name>A0A915L811_ROMCU</name>
<organism evidence="1 2">
    <name type="scientific">Romanomermis culicivorax</name>
    <name type="common">Nematode worm</name>
    <dbReference type="NCBI Taxonomy" id="13658"/>
    <lineage>
        <taxon>Eukaryota</taxon>
        <taxon>Metazoa</taxon>
        <taxon>Ecdysozoa</taxon>
        <taxon>Nematoda</taxon>
        <taxon>Enoplea</taxon>
        <taxon>Dorylaimia</taxon>
        <taxon>Mermithida</taxon>
        <taxon>Mermithoidea</taxon>
        <taxon>Mermithidae</taxon>
        <taxon>Romanomermis</taxon>
    </lineage>
</organism>
<protein>
    <submittedName>
        <fullName evidence="2">Uncharacterized protein</fullName>
    </submittedName>
</protein>
<keyword evidence="1" id="KW-1185">Reference proteome</keyword>